<keyword evidence="13" id="KW-1185">Reference proteome</keyword>
<dbReference type="eggNOG" id="COG1716">
    <property type="taxonomic scope" value="Bacteria"/>
</dbReference>
<dbReference type="GO" id="GO:0007165">
    <property type="term" value="P:signal transduction"/>
    <property type="evidence" value="ECO:0007669"/>
    <property type="project" value="TreeGrafter"/>
</dbReference>
<dbReference type="InParanoid" id="D6TG65"/>
<evidence type="ECO:0000256" key="9">
    <source>
        <dbReference type="SAM" id="MobiDB-lite"/>
    </source>
</evidence>
<dbReference type="InterPro" id="IPR008984">
    <property type="entry name" value="SMAD_FHA_dom_sf"/>
</dbReference>
<dbReference type="AlphaFoldDB" id="D6TG65"/>
<reference evidence="12 13" key="1">
    <citation type="journal article" date="2011" name="Stand. Genomic Sci.">
        <title>Non-contiguous finished genome sequence and contextual data of the filamentous soil bacterium Ktedonobacter racemifer type strain (SOSP1-21).</title>
        <authorList>
            <person name="Chang Y.J."/>
            <person name="Land M."/>
            <person name="Hauser L."/>
            <person name="Chertkov O."/>
            <person name="Del Rio T.G."/>
            <person name="Nolan M."/>
            <person name="Copeland A."/>
            <person name="Tice H."/>
            <person name="Cheng J.F."/>
            <person name="Lucas S."/>
            <person name="Han C."/>
            <person name="Goodwin L."/>
            <person name="Pitluck S."/>
            <person name="Ivanova N."/>
            <person name="Ovchinikova G."/>
            <person name="Pati A."/>
            <person name="Chen A."/>
            <person name="Palaniappan K."/>
            <person name="Mavromatis K."/>
            <person name="Liolios K."/>
            <person name="Brettin T."/>
            <person name="Fiebig A."/>
            <person name="Rohde M."/>
            <person name="Abt B."/>
            <person name="Goker M."/>
            <person name="Detter J.C."/>
            <person name="Woyke T."/>
            <person name="Bristow J."/>
            <person name="Eisen J.A."/>
            <person name="Markowitz V."/>
            <person name="Hugenholtz P."/>
            <person name="Kyrpides N.C."/>
            <person name="Klenk H.P."/>
            <person name="Lapidus A."/>
        </authorList>
    </citation>
    <scope>NUCLEOTIDE SEQUENCE [LARGE SCALE GENOMIC DNA]</scope>
    <source>
        <strain evidence="13">DSM 44963</strain>
    </source>
</reference>
<feature type="compositionally biased region" description="Pro residues" evidence="9">
    <location>
        <begin position="425"/>
        <end position="488"/>
    </location>
</feature>
<dbReference type="SMART" id="SM00240">
    <property type="entry name" value="FHA"/>
    <property type="match status" value="1"/>
</dbReference>
<dbReference type="SMART" id="SM00220">
    <property type="entry name" value="S_TKc"/>
    <property type="match status" value="1"/>
</dbReference>
<protein>
    <recommendedName>
        <fullName evidence="1">non-specific serine/threonine protein kinase</fullName>
        <ecNumber evidence="1">2.7.11.1</ecNumber>
    </recommendedName>
</protein>
<evidence type="ECO:0000313" key="12">
    <source>
        <dbReference type="EMBL" id="EFH88767.1"/>
    </source>
</evidence>
<dbReference type="Gene3D" id="3.30.200.20">
    <property type="entry name" value="Phosphorylase Kinase, domain 1"/>
    <property type="match status" value="1"/>
</dbReference>
<dbReference type="Pfam" id="PF00498">
    <property type="entry name" value="FHA"/>
    <property type="match status" value="1"/>
</dbReference>
<feature type="region of interest" description="Disordered" evidence="9">
    <location>
        <begin position="396"/>
        <end position="543"/>
    </location>
</feature>
<evidence type="ECO:0000256" key="8">
    <source>
        <dbReference type="ARBA" id="ARBA00048679"/>
    </source>
</evidence>
<keyword evidence="2 12" id="KW-0723">Serine/threonine-protein kinase</keyword>
<feature type="domain" description="Protein kinase" evidence="11">
    <location>
        <begin position="13"/>
        <end position="280"/>
    </location>
</feature>
<dbReference type="eggNOG" id="COG3266">
    <property type="taxonomic scope" value="Bacteria"/>
</dbReference>
<evidence type="ECO:0000256" key="2">
    <source>
        <dbReference type="ARBA" id="ARBA00022527"/>
    </source>
</evidence>
<dbReference type="Proteomes" id="UP000004508">
    <property type="component" value="Unassembled WGS sequence"/>
</dbReference>
<dbReference type="Pfam" id="PF00069">
    <property type="entry name" value="Pkinase"/>
    <property type="match status" value="1"/>
</dbReference>
<dbReference type="InterPro" id="IPR011009">
    <property type="entry name" value="Kinase-like_dom_sf"/>
</dbReference>
<evidence type="ECO:0000256" key="3">
    <source>
        <dbReference type="ARBA" id="ARBA00022679"/>
    </source>
</evidence>
<dbReference type="SUPFAM" id="SSF56112">
    <property type="entry name" value="Protein kinase-like (PK-like)"/>
    <property type="match status" value="1"/>
</dbReference>
<name>D6TG65_KTERA</name>
<evidence type="ECO:0000259" key="10">
    <source>
        <dbReference type="PROSITE" id="PS50006"/>
    </source>
</evidence>
<accession>D6TG65</accession>
<dbReference type="GO" id="GO:0005524">
    <property type="term" value="F:ATP binding"/>
    <property type="evidence" value="ECO:0007669"/>
    <property type="project" value="UniProtKB-KW"/>
</dbReference>
<evidence type="ECO:0000256" key="6">
    <source>
        <dbReference type="ARBA" id="ARBA00022840"/>
    </source>
</evidence>
<dbReference type="PANTHER" id="PTHR43895:SF32">
    <property type="entry name" value="SERINE_THREONINE-PROTEIN KINASE CHK1"/>
    <property type="match status" value="1"/>
</dbReference>
<dbReference type="InterPro" id="IPR000719">
    <property type="entry name" value="Prot_kinase_dom"/>
</dbReference>
<comment type="catalytic activity">
    <reaction evidence="8">
        <text>L-seryl-[protein] + ATP = O-phospho-L-seryl-[protein] + ADP + H(+)</text>
        <dbReference type="Rhea" id="RHEA:17989"/>
        <dbReference type="Rhea" id="RHEA-COMP:9863"/>
        <dbReference type="Rhea" id="RHEA-COMP:11604"/>
        <dbReference type="ChEBI" id="CHEBI:15378"/>
        <dbReference type="ChEBI" id="CHEBI:29999"/>
        <dbReference type="ChEBI" id="CHEBI:30616"/>
        <dbReference type="ChEBI" id="CHEBI:83421"/>
        <dbReference type="ChEBI" id="CHEBI:456216"/>
        <dbReference type="EC" id="2.7.11.1"/>
    </reaction>
</comment>
<dbReference type="PROSITE" id="PS50006">
    <property type="entry name" value="FHA_DOMAIN"/>
    <property type="match status" value="1"/>
</dbReference>
<evidence type="ECO:0000313" key="13">
    <source>
        <dbReference type="Proteomes" id="UP000004508"/>
    </source>
</evidence>
<comment type="catalytic activity">
    <reaction evidence="7">
        <text>L-threonyl-[protein] + ATP = O-phospho-L-threonyl-[protein] + ADP + H(+)</text>
        <dbReference type="Rhea" id="RHEA:46608"/>
        <dbReference type="Rhea" id="RHEA-COMP:11060"/>
        <dbReference type="Rhea" id="RHEA-COMP:11605"/>
        <dbReference type="ChEBI" id="CHEBI:15378"/>
        <dbReference type="ChEBI" id="CHEBI:30013"/>
        <dbReference type="ChEBI" id="CHEBI:30616"/>
        <dbReference type="ChEBI" id="CHEBI:61977"/>
        <dbReference type="ChEBI" id="CHEBI:456216"/>
        <dbReference type="EC" id="2.7.11.1"/>
    </reaction>
</comment>
<feature type="compositionally biased region" description="Low complexity" evidence="9">
    <location>
        <begin position="353"/>
        <end position="374"/>
    </location>
</feature>
<dbReference type="RefSeq" id="WP_007904946.1">
    <property type="nucleotide sequence ID" value="NZ_ADVG01000001.1"/>
</dbReference>
<evidence type="ECO:0000256" key="5">
    <source>
        <dbReference type="ARBA" id="ARBA00022777"/>
    </source>
</evidence>
<feature type="compositionally biased region" description="Pro residues" evidence="9">
    <location>
        <begin position="518"/>
        <end position="529"/>
    </location>
</feature>
<dbReference type="OrthoDB" id="145830at2"/>
<dbReference type="PRINTS" id="PR01217">
    <property type="entry name" value="PRICHEXTENSN"/>
</dbReference>
<dbReference type="Gene3D" id="2.60.200.20">
    <property type="match status" value="1"/>
</dbReference>
<keyword evidence="6" id="KW-0067">ATP-binding</keyword>
<evidence type="ECO:0000256" key="4">
    <source>
        <dbReference type="ARBA" id="ARBA00022741"/>
    </source>
</evidence>
<dbReference type="EC" id="2.7.11.1" evidence="1"/>
<dbReference type="CDD" id="cd00060">
    <property type="entry name" value="FHA"/>
    <property type="match status" value="1"/>
</dbReference>
<dbReference type="SUPFAM" id="SSF49879">
    <property type="entry name" value="SMAD/FHA domain"/>
    <property type="match status" value="1"/>
</dbReference>
<evidence type="ECO:0000256" key="1">
    <source>
        <dbReference type="ARBA" id="ARBA00012513"/>
    </source>
</evidence>
<evidence type="ECO:0000259" key="11">
    <source>
        <dbReference type="PROSITE" id="PS50011"/>
    </source>
</evidence>
<gene>
    <name evidence="12" type="ORF">Krac_10265</name>
</gene>
<feature type="domain" description="FHA" evidence="10">
    <location>
        <begin position="581"/>
        <end position="631"/>
    </location>
</feature>
<dbReference type="PROSITE" id="PS50011">
    <property type="entry name" value="PROTEIN_KINASE_DOM"/>
    <property type="match status" value="1"/>
</dbReference>
<dbReference type="STRING" id="485913.Krac_10265"/>
<dbReference type="eggNOG" id="COG0515">
    <property type="taxonomic scope" value="Bacteria"/>
</dbReference>
<sequence length="673" mass="73940">MQELAEGQIFARYRIVRALGGSLISQSYAAEDSHLGCIVTLKVMHPWPALPNSARYQFFHEMQDISLIAHPQLTALIDYGDFEGRLYATRTYFAAGSLLGDAGRAQFQAPMLPQVAIKQLVPLTQALHNLHTHGYIHGALTFSNVLLNEEISNPTETTSLQVADAGFTYFAQHVGGLQPLLLPATAAPEQWHRHYSPACDQYALAIMLYFWLAGRLPFIGRPQEVLRQKQFEIPPSLFPLNPHVTRQQETILHRALDPNPERRYPTVLAFAQALEGTLFLPNEFGNAEQGAAEMPETTVLSLDLLKEIFAASASEKAKAQTAQQDKEQQPEEIVPAAPEPSQFERLLASLLTPSLPVTPTSETTPTSHTTPLEPMRQAETSNTLSLLEMLASSHAPGATPAIEQQQQPEPQPQPQPRIEPDIAQPIPPAAPEPVQPPIEPAPTRPQPQEPSIPTEPQPTQPAPEKPTEPVRPQPQPQQPSLPPEPTEVPEPKEPRTEPLAPEEPVTLPQPEPDIAQPLPTPPLTPPPGTQPVDEPQPEAQQEPITALDAQEEVAITQARFTITSPYNATPIEIELEPSEIITLGRAGSSDILLEQDNLTSRHHALLKCVNDQFVLFDQRSARGVFINGRKLTSGIGYPLHHGDNIQIGRYSLFFQQAGVTMPQAAPLVEIEHA</sequence>
<keyword evidence="3" id="KW-0808">Transferase</keyword>
<keyword evidence="5 12" id="KW-0418">Kinase</keyword>
<comment type="caution">
    <text evidence="12">The sequence shown here is derived from an EMBL/GenBank/DDBJ whole genome shotgun (WGS) entry which is preliminary data.</text>
</comment>
<proteinExistence type="predicted"/>
<dbReference type="InterPro" id="IPR000253">
    <property type="entry name" value="FHA_dom"/>
</dbReference>
<dbReference type="PANTHER" id="PTHR43895">
    <property type="entry name" value="CALCIUM/CALMODULIN-DEPENDENT PROTEIN KINASE KINASE-RELATED"/>
    <property type="match status" value="1"/>
</dbReference>
<keyword evidence="4" id="KW-0547">Nucleotide-binding</keyword>
<dbReference type="GO" id="GO:0004674">
    <property type="term" value="F:protein serine/threonine kinase activity"/>
    <property type="evidence" value="ECO:0007669"/>
    <property type="project" value="UniProtKB-KW"/>
</dbReference>
<dbReference type="Gene3D" id="1.10.510.10">
    <property type="entry name" value="Transferase(Phosphotransferase) domain 1"/>
    <property type="match status" value="1"/>
</dbReference>
<organism evidence="12 13">
    <name type="scientific">Ktedonobacter racemifer DSM 44963</name>
    <dbReference type="NCBI Taxonomy" id="485913"/>
    <lineage>
        <taxon>Bacteria</taxon>
        <taxon>Bacillati</taxon>
        <taxon>Chloroflexota</taxon>
        <taxon>Ktedonobacteria</taxon>
        <taxon>Ktedonobacterales</taxon>
        <taxon>Ktedonobacteraceae</taxon>
        <taxon>Ktedonobacter</taxon>
    </lineage>
</organism>
<dbReference type="EMBL" id="ADVG01000001">
    <property type="protein sequence ID" value="EFH88767.1"/>
    <property type="molecule type" value="Genomic_DNA"/>
</dbReference>
<evidence type="ECO:0000256" key="7">
    <source>
        <dbReference type="ARBA" id="ARBA00047899"/>
    </source>
</evidence>
<feature type="region of interest" description="Disordered" evidence="9">
    <location>
        <begin position="353"/>
        <end position="381"/>
    </location>
</feature>